<dbReference type="InterPro" id="IPR027417">
    <property type="entry name" value="P-loop_NTPase"/>
</dbReference>
<keyword evidence="3" id="KW-0547">Nucleotide-binding</keyword>
<dbReference type="Gene3D" id="3.40.50.300">
    <property type="entry name" value="P-loop containing nucleotide triphosphate hydrolases"/>
    <property type="match status" value="2"/>
</dbReference>
<reference evidence="3 4" key="1">
    <citation type="journal article" date="2019" name="Nat. Plants">
        <title>Stout camphor tree genome fills gaps in understanding of flowering plant genome evolution.</title>
        <authorList>
            <person name="Chaw S.M."/>
            <person name="Liu Y.C."/>
            <person name="Wu Y.W."/>
            <person name="Wang H.Y."/>
            <person name="Lin C.I."/>
            <person name="Wu C.S."/>
            <person name="Ke H.M."/>
            <person name="Chang L.Y."/>
            <person name="Hsu C.Y."/>
            <person name="Yang H.T."/>
            <person name="Sudianto E."/>
            <person name="Hsu M.H."/>
            <person name="Wu K.P."/>
            <person name="Wang L.N."/>
            <person name="Leebens-Mack J.H."/>
            <person name="Tsai I.J."/>
        </authorList>
    </citation>
    <scope>NUCLEOTIDE SEQUENCE [LARGE SCALE GENOMIC DNA]</scope>
    <source>
        <strain evidence="4">cv. Chaw 1501</strain>
        <tissue evidence="3">Young leaves</tissue>
    </source>
</reference>
<dbReference type="PANTHER" id="PTHR47958">
    <property type="entry name" value="ATP-DEPENDENT RNA HELICASE DBP3"/>
    <property type="match status" value="1"/>
</dbReference>
<dbReference type="Pfam" id="PF00271">
    <property type="entry name" value="Helicase_C"/>
    <property type="match status" value="1"/>
</dbReference>
<name>A0A443NBN6_9MAGN</name>
<organism evidence="3 4">
    <name type="scientific">Cinnamomum micranthum f. kanehirae</name>
    <dbReference type="NCBI Taxonomy" id="337451"/>
    <lineage>
        <taxon>Eukaryota</taxon>
        <taxon>Viridiplantae</taxon>
        <taxon>Streptophyta</taxon>
        <taxon>Embryophyta</taxon>
        <taxon>Tracheophyta</taxon>
        <taxon>Spermatophyta</taxon>
        <taxon>Magnoliopsida</taxon>
        <taxon>Magnoliidae</taxon>
        <taxon>Laurales</taxon>
        <taxon>Lauraceae</taxon>
        <taxon>Cinnamomum</taxon>
    </lineage>
</organism>
<dbReference type="PROSITE" id="PS51194">
    <property type="entry name" value="HELICASE_CTER"/>
    <property type="match status" value="1"/>
</dbReference>
<evidence type="ECO:0000256" key="1">
    <source>
        <dbReference type="ARBA" id="ARBA00022884"/>
    </source>
</evidence>
<dbReference type="STRING" id="337451.A0A443NBN6"/>
<keyword evidence="3" id="KW-0378">Hydrolase</keyword>
<dbReference type="EMBL" id="QPKB01000002">
    <property type="protein sequence ID" value="RWR75932.1"/>
    <property type="molecule type" value="Genomic_DNA"/>
</dbReference>
<keyword evidence="3" id="KW-0347">Helicase</keyword>
<dbReference type="SMART" id="SM00490">
    <property type="entry name" value="HELICc"/>
    <property type="match status" value="1"/>
</dbReference>
<accession>A0A443NBN6</accession>
<dbReference type="AlphaFoldDB" id="A0A443NBN6"/>
<protein>
    <submittedName>
        <fullName evidence="3">DEAD-box ATP-dependent RNA helicase 21</fullName>
    </submittedName>
</protein>
<dbReference type="GO" id="GO:0003723">
    <property type="term" value="F:RNA binding"/>
    <property type="evidence" value="ECO:0007669"/>
    <property type="project" value="UniProtKB-KW"/>
</dbReference>
<keyword evidence="3" id="KW-0067">ATP-binding</keyword>
<feature type="domain" description="Helicase C-terminal" evidence="2">
    <location>
        <begin position="132"/>
        <end position="276"/>
    </location>
</feature>
<evidence type="ECO:0000259" key="2">
    <source>
        <dbReference type="PROSITE" id="PS51194"/>
    </source>
</evidence>
<keyword evidence="1" id="KW-0694">RNA-binding</keyword>
<keyword evidence="4" id="KW-1185">Reference proteome</keyword>
<gene>
    <name evidence="3" type="ORF">CKAN_00433800</name>
</gene>
<evidence type="ECO:0000313" key="4">
    <source>
        <dbReference type="Proteomes" id="UP000283530"/>
    </source>
</evidence>
<dbReference type="InterPro" id="IPR001650">
    <property type="entry name" value="Helicase_C-like"/>
</dbReference>
<sequence length="321" mass="36359">MGGEYAVHLAPQSYRKRRIQDPLPHPNDHHSSRAAATRYRMIDMGFEPQVVGVLDAMPCSNLKPENEDEELDEKRVCRTTYMFSATKPPAVERLARKYLRNLVVVTIGTVRTTADLITQHVIMVHELEKMPRLQKMLNELGEKSVIVSVNNRKSADTLSNALDKAGCRVTTLHEGKSQNQMEISLEGFKSKRFTLLVATDVMGRGIDIPDVAHVINYDMPGSIETYTHRIGRTGRAGKTGVATTFLTVHDTQMFYDLEQMFIQSNSTVPPELARHEMSKFKPCHFAQLARNYLKSQLQISLSRVKYCLRDVSAKNLTDLLR</sequence>
<dbReference type="CDD" id="cd18787">
    <property type="entry name" value="SF2_C_DEAD"/>
    <property type="match status" value="1"/>
</dbReference>
<proteinExistence type="predicted"/>
<evidence type="ECO:0000313" key="3">
    <source>
        <dbReference type="EMBL" id="RWR75932.1"/>
    </source>
</evidence>
<dbReference type="OrthoDB" id="196131at2759"/>
<dbReference type="SUPFAM" id="SSF52540">
    <property type="entry name" value="P-loop containing nucleoside triphosphate hydrolases"/>
    <property type="match status" value="1"/>
</dbReference>
<dbReference type="Proteomes" id="UP000283530">
    <property type="component" value="Unassembled WGS sequence"/>
</dbReference>
<dbReference type="GO" id="GO:0004386">
    <property type="term" value="F:helicase activity"/>
    <property type="evidence" value="ECO:0007669"/>
    <property type="project" value="UniProtKB-KW"/>
</dbReference>
<comment type="caution">
    <text evidence="3">The sequence shown here is derived from an EMBL/GenBank/DDBJ whole genome shotgun (WGS) entry which is preliminary data.</text>
</comment>